<dbReference type="GO" id="GO:0005634">
    <property type="term" value="C:nucleus"/>
    <property type="evidence" value="ECO:0007669"/>
    <property type="project" value="TreeGrafter"/>
</dbReference>
<evidence type="ECO:0000256" key="2">
    <source>
        <dbReference type="ARBA" id="ARBA00022527"/>
    </source>
</evidence>
<reference evidence="9" key="1">
    <citation type="submission" date="2007-07" db="EMBL/GenBank/DDBJ databases">
        <title>PCAP assembly of the Caenorhabditis remanei genome.</title>
        <authorList>
            <consortium name="The Caenorhabditis remanei Sequencing Consortium"/>
            <person name="Wilson R.K."/>
        </authorList>
    </citation>
    <scope>NUCLEOTIDE SEQUENCE [LARGE SCALE GENOMIC DNA]</scope>
    <source>
        <strain evidence="9">PB4641</strain>
    </source>
</reference>
<dbReference type="AlphaFoldDB" id="E3LYA7"/>
<sequence length="304" mass="35405">MDENSIGDYQLGDSLTSNDNLYSDCEVFEARHRTTQKQVIIKLARDVDNANREMEILNVLSHEFIVKLLESFQTENLRNVMVFERYPRDLQDVYTTESLESNRIQKFMRQLITGLEYIHGKNIIHRDIKPENILVDGNDTLKIGDFGLSRYADSNVIMTPEIITLWYRPIEVLLECSNHTTAVDIWSAGCVFAELYRRYPLFKGESQINMLNKIIKVLGKPTTEEWPTMNDLPIMQSIELDGSNLKRYEDAIPNVSEMSIDLIKNMIKYDPEQRFSASQILQSDYFQNEDTSERNRSRDPPDFP</sequence>
<dbReference type="EMBL" id="WUAV01000001">
    <property type="protein sequence ID" value="KAF1769175.1"/>
    <property type="molecule type" value="Genomic_DNA"/>
</dbReference>
<dbReference type="OMA" id="SHEFIVN"/>
<comment type="similarity">
    <text evidence="1">Belongs to the protein kinase superfamily. CMGC Ser/Thr protein kinase family. CDC2/CDKX subfamily.</text>
</comment>
<dbReference type="InParanoid" id="E3LYA7"/>
<dbReference type="STRING" id="31234.E3LYA7"/>
<evidence type="ECO:0000256" key="3">
    <source>
        <dbReference type="ARBA" id="ARBA00022679"/>
    </source>
</evidence>
<name>E3LYA7_CAERE</name>
<dbReference type="PANTHER" id="PTHR24056">
    <property type="entry name" value="CELL DIVISION PROTEIN KINASE"/>
    <property type="match status" value="1"/>
</dbReference>
<dbReference type="PANTHER" id="PTHR24056:SF538">
    <property type="entry name" value="SERINE_THREONINE-PROTEIN KINASE PRP4 HOMOLOG"/>
    <property type="match status" value="1"/>
</dbReference>
<dbReference type="Proteomes" id="UP000008281">
    <property type="component" value="Unassembled WGS sequence"/>
</dbReference>
<evidence type="ECO:0000256" key="1">
    <source>
        <dbReference type="ARBA" id="ARBA00006485"/>
    </source>
</evidence>
<dbReference type="PROSITE" id="PS50011">
    <property type="entry name" value="PROTEIN_KINASE_DOM"/>
    <property type="match status" value="1"/>
</dbReference>
<dbReference type="InterPro" id="IPR011009">
    <property type="entry name" value="Kinase-like_dom_sf"/>
</dbReference>
<organism evidence="11">
    <name type="scientific">Caenorhabditis remanei</name>
    <name type="common">Caenorhabditis vulgaris</name>
    <dbReference type="NCBI Taxonomy" id="31234"/>
    <lineage>
        <taxon>Eukaryota</taxon>
        <taxon>Metazoa</taxon>
        <taxon>Ecdysozoa</taxon>
        <taxon>Nematoda</taxon>
        <taxon>Chromadorea</taxon>
        <taxon>Rhabditida</taxon>
        <taxon>Rhabditina</taxon>
        <taxon>Rhabditomorpha</taxon>
        <taxon>Rhabditoidea</taxon>
        <taxon>Rhabditidae</taxon>
        <taxon>Peloderinae</taxon>
        <taxon>Caenorhabditis</taxon>
    </lineage>
</organism>
<evidence type="ECO:0000256" key="6">
    <source>
        <dbReference type="ARBA" id="ARBA00022840"/>
    </source>
</evidence>
<evidence type="ECO:0000256" key="7">
    <source>
        <dbReference type="SAM" id="MobiDB-lite"/>
    </source>
</evidence>
<dbReference type="InterPro" id="IPR000719">
    <property type="entry name" value="Prot_kinase_dom"/>
</dbReference>
<dbReference type="Pfam" id="PF00069">
    <property type="entry name" value="Pkinase"/>
    <property type="match status" value="1"/>
</dbReference>
<feature type="compositionally biased region" description="Basic and acidic residues" evidence="7">
    <location>
        <begin position="291"/>
        <end position="304"/>
    </location>
</feature>
<evidence type="ECO:0000256" key="5">
    <source>
        <dbReference type="ARBA" id="ARBA00022777"/>
    </source>
</evidence>
<dbReference type="Gene3D" id="3.30.200.20">
    <property type="entry name" value="Phosphorylase Kinase, domain 1"/>
    <property type="match status" value="1"/>
</dbReference>
<evidence type="ECO:0000313" key="10">
    <source>
        <dbReference type="EMBL" id="KAF1769175.1"/>
    </source>
</evidence>
<dbReference type="GeneID" id="9801590"/>
<dbReference type="Gene3D" id="1.10.510.10">
    <property type="entry name" value="Transferase(Phosphotransferase) domain 1"/>
    <property type="match status" value="1"/>
</dbReference>
<evidence type="ECO:0000313" key="12">
    <source>
        <dbReference type="Proteomes" id="UP000483820"/>
    </source>
</evidence>
<evidence type="ECO:0000313" key="9">
    <source>
        <dbReference type="EMBL" id="EFO84762.1"/>
    </source>
</evidence>
<reference evidence="10 12" key="2">
    <citation type="submission" date="2019-12" db="EMBL/GenBank/DDBJ databases">
        <title>Chromosome-level assembly of the Caenorhabditis remanei genome.</title>
        <authorList>
            <person name="Teterina A.A."/>
            <person name="Willis J.H."/>
            <person name="Phillips P.C."/>
        </authorList>
    </citation>
    <scope>NUCLEOTIDE SEQUENCE [LARGE SCALE GENOMIC DNA]</scope>
    <source>
        <strain evidence="10 12">PX506</strain>
        <tissue evidence="10">Whole organism</tissue>
    </source>
</reference>
<dbReference type="GO" id="GO:0004674">
    <property type="term" value="F:protein serine/threonine kinase activity"/>
    <property type="evidence" value="ECO:0007669"/>
    <property type="project" value="UniProtKB-KW"/>
</dbReference>
<dbReference type="PROSITE" id="PS00108">
    <property type="entry name" value="PROTEIN_KINASE_ST"/>
    <property type="match status" value="1"/>
</dbReference>
<dbReference type="InterPro" id="IPR050108">
    <property type="entry name" value="CDK"/>
</dbReference>
<dbReference type="OrthoDB" id="1732493at2759"/>
<accession>E3LYA7</accession>
<keyword evidence="2" id="KW-0723">Serine/threonine-protein kinase</keyword>
<keyword evidence="11" id="KW-1185">Reference proteome</keyword>
<dbReference type="SUPFAM" id="SSF56112">
    <property type="entry name" value="Protein kinase-like (PK-like)"/>
    <property type="match status" value="1"/>
</dbReference>
<keyword evidence="6" id="KW-0067">ATP-binding</keyword>
<dbReference type="KEGG" id="crq:GCK72_000989"/>
<evidence type="ECO:0000256" key="4">
    <source>
        <dbReference type="ARBA" id="ARBA00022741"/>
    </source>
</evidence>
<dbReference type="HOGENOM" id="CLU_000288_181_1_1"/>
<feature type="domain" description="Protein kinase" evidence="8">
    <location>
        <begin position="1"/>
        <end position="286"/>
    </location>
</feature>
<gene>
    <name evidence="9" type="ORF">CRE_03789</name>
    <name evidence="10" type="ORF">GCK72_000989</name>
</gene>
<dbReference type="CTD" id="9801590"/>
<keyword evidence="3" id="KW-0808">Transferase</keyword>
<dbReference type="FunFam" id="1.10.510.10:FF:000624">
    <property type="entry name" value="Mitogen-activated protein kinase"/>
    <property type="match status" value="1"/>
</dbReference>
<dbReference type="FunCoup" id="E3LYA7">
    <property type="interactions" value="5"/>
</dbReference>
<dbReference type="Proteomes" id="UP000483820">
    <property type="component" value="Chromosome I"/>
</dbReference>
<protein>
    <recommendedName>
        <fullName evidence="8">Protein kinase domain-containing protein</fullName>
    </recommendedName>
</protein>
<dbReference type="GO" id="GO:0005524">
    <property type="term" value="F:ATP binding"/>
    <property type="evidence" value="ECO:0007669"/>
    <property type="project" value="UniProtKB-KW"/>
</dbReference>
<proteinExistence type="inferred from homology"/>
<dbReference type="EMBL" id="DS268418">
    <property type="protein sequence ID" value="EFO84762.1"/>
    <property type="molecule type" value="Genomic_DNA"/>
</dbReference>
<dbReference type="eggNOG" id="KOG0669">
    <property type="taxonomic scope" value="Eukaryota"/>
</dbReference>
<evidence type="ECO:0000259" key="8">
    <source>
        <dbReference type="PROSITE" id="PS50011"/>
    </source>
</evidence>
<dbReference type="InterPro" id="IPR008271">
    <property type="entry name" value="Ser/Thr_kinase_AS"/>
</dbReference>
<dbReference type="RefSeq" id="XP_003111262.1">
    <property type="nucleotide sequence ID" value="XM_003111214.1"/>
</dbReference>
<keyword evidence="5" id="KW-0418">Kinase</keyword>
<keyword evidence="4" id="KW-0547">Nucleotide-binding</keyword>
<feature type="region of interest" description="Disordered" evidence="7">
    <location>
        <begin position="283"/>
        <end position="304"/>
    </location>
</feature>
<evidence type="ECO:0000313" key="11">
    <source>
        <dbReference type="Proteomes" id="UP000008281"/>
    </source>
</evidence>
<dbReference type="SMART" id="SM00220">
    <property type="entry name" value="S_TKc"/>
    <property type="match status" value="1"/>
</dbReference>